<dbReference type="AlphaFoldDB" id="A0AB34J5U9"/>
<dbReference type="SMART" id="SM00173">
    <property type="entry name" value="RAS"/>
    <property type="match status" value="1"/>
</dbReference>
<dbReference type="InterPro" id="IPR005225">
    <property type="entry name" value="Small_GTP-bd"/>
</dbReference>
<dbReference type="GO" id="GO:0003924">
    <property type="term" value="F:GTPase activity"/>
    <property type="evidence" value="ECO:0007669"/>
    <property type="project" value="InterPro"/>
</dbReference>
<dbReference type="InterPro" id="IPR027417">
    <property type="entry name" value="P-loop_NTPase"/>
</dbReference>
<evidence type="ECO:0000313" key="4">
    <source>
        <dbReference type="Proteomes" id="UP001515480"/>
    </source>
</evidence>
<dbReference type="SMART" id="SM00174">
    <property type="entry name" value="RHO"/>
    <property type="match status" value="1"/>
</dbReference>
<feature type="region of interest" description="Disordered" evidence="2">
    <location>
        <begin position="177"/>
        <end position="200"/>
    </location>
</feature>
<dbReference type="NCBIfam" id="TIGR00231">
    <property type="entry name" value="small_GTP"/>
    <property type="match status" value="1"/>
</dbReference>
<name>A0AB34J5U9_PRYPA</name>
<dbReference type="PROSITE" id="PS51421">
    <property type="entry name" value="RAS"/>
    <property type="match status" value="1"/>
</dbReference>
<proteinExistence type="predicted"/>
<dbReference type="GO" id="GO:0005525">
    <property type="term" value="F:GTP binding"/>
    <property type="evidence" value="ECO:0007669"/>
    <property type="project" value="InterPro"/>
</dbReference>
<dbReference type="SUPFAM" id="SSF52540">
    <property type="entry name" value="P-loop containing nucleoside triphosphate hydrolases"/>
    <property type="match status" value="1"/>
</dbReference>
<dbReference type="PROSITE" id="PS51420">
    <property type="entry name" value="RHO"/>
    <property type="match status" value="1"/>
</dbReference>
<reference evidence="3 4" key="1">
    <citation type="journal article" date="2024" name="Science">
        <title>Giant polyketide synthase enzymes in the biosynthesis of giant marine polyether toxins.</title>
        <authorList>
            <person name="Fallon T.R."/>
            <person name="Shende V.V."/>
            <person name="Wierzbicki I.H."/>
            <person name="Pendleton A.L."/>
            <person name="Watervoot N.F."/>
            <person name="Auber R.P."/>
            <person name="Gonzalez D.J."/>
            <person name="Wisecaver J.H."/>
            <person name="Moore B.S."/>
        </authorList>
    </citation>
    <scope>NUCLEOTIDE SEQUENCE [LARGE SCALE GENOMIC DNA]</scope>
    <source>
        <strain evidence="3 4">12B1</strain>
    </source>
</reference>
<dbReference type="SMART" id="SM00175">
    <property type="entry name" value="RAB"/>
    <property type="match status" value="1"/>
</dbReference>
<evidence type="ECO:0000256" key="2">
    <source>
        <dbReference type="SAM" id="MobiDB-lite"/>
    </source>
</evidence>
<dbReference type="PANTHER" id="PTHR47978">
    <property type="match status" value="1"/>
</dbReference>
<dbReference type="EMBL" id="JBGBPQ010000012">
    <property type="protein sequence ID" value="KAL1514679.1"/>
    <property type="molecule type" value="Genomic_DNA"/>
</dbReference>
<comment type="caution">
    <text evidence="3">The sequence shown here is derived from an EMBL/GenBank/DDBJ whole genome shotgun (WGS) entry which is preliminary data.</text>
</comment>
<organism evidence="3 4">
    <name type="scientific">Prymnesium parvum</name>
    <name type="common">Toxic golden alga</name>
    <dbReference type="NCBI Taxonomy" id="97485"/>
    <lineage>
        <taxon>Eukaryota</taxon>
        <taxon>Haptista</taxon>
        <taxon>Haptophyta</taxon>
        <taxon>Prymnesiophyceae</taxon>
        <taxon>Prymnesiales</taxon>
        <taxon>Prymnesiaceae</taxon>
        <taxon>Prymnesium</taxon>
    </lineage>
</organism>
<dbReference type="Gene3D" id="3.40.50.300">
    <property type="entry name" value="P-loop containing nucleotide triphosphate hydrolases"/>
    <property type="match status" value="1"/>
</dbReference>
<dbReference type="PRINTS" id="PR00449">
    <property type="entry name" value="RASTRNSFRMNG"/>
</dbReference>
<sequence length="200" mass="21822">METVDLKLVLLGQPGVGKTCLVYRYLYNTFGETISTIGASFAMKKVEVAGRPCNLGIWDTAGQERFDSLSSFYCRGARAAIICFDLSDRSSFECLQNKWIKKVTEEAEQGCHICLVGTKLDLIQSQPGLRAVRQDEVLGLAAKYNAHVFETSAKVGQGVGEIFDRIVEQFHARVQTSDHEARQRGLGPGNASPKPGGCCG</sequence>
<dbReference type="FunFam" id="3.40.50.300:FF:001204">
    <property type="entry name" value="Small GTP-binding protein, putative"/>
    <property type="match status" value="1"/>
</dbReference>
<evidence type="ECO:0000256" key="1">
    <source>
        <dbReference type="ARBA" id="ARBA00022741"/>
    </source>
</evidence>
<dbReference type="SMART" id="SM00177">
    <property type="entry name" value="ARF"/>
    <property type="match status" value="1"/>
</dbReference>
<dbReference type="Pfam" id="PF00071">
    <property type="entry name" value="Ras"/>
    <property type="match status" value="1"/>
</dbReference>
<protein>
    <submittedName>
        <fullName evidence="3">Uncharacterized protein</fullName>
    </submittedName>
</protein>
<dbReference type="CDD" id="cd00154">
    <property type="entry name" value="Rab"/>
    <property type="match status" value="1"/>
</dbReference>
<evidence type="ECO:0000313" key="3">
    <source>
        <dbReference type="EMBL" id="KAL1514679.1"/>
    </source>
</evidence>
<dbReference type="Proteomes" id="UP001515480">
    <property type="component" value="Unassembled WGS sequence"/>
</dbReference>
<accession>A0AB34J5U9</accession>
<dbReference type="PROSITE" id="PS51419">
    <property type="entry name" value="RAB"/>
    <property type="match status" value="1"/>
</dbReference>
<gene>
    <name evidence="3" type="ORF">AB1Y20_003767</name>
</gene>
<keyword evidence="1" id="KW-0547">Nucleotide-binding</keyword>
<keyword evidence="4" id="KW-1185">Reference proteome</keyword>
<dbReference type="InterPro" id="IPR001806">
    <property type="entry name" value="Small_GTPase"/>
</dbReference>